<evidence type="ECO:0000313" key="1">
    <source>
        <dbReference type="EMBL" id="MDH2007011.1"/>
    </source>
</evidence>
<dbReference type="EMBL" id="JAOCJW010000041">
    <property type="protein sequence ID" value="MDH2007011.1"/>
    <property type="molecule type" value="Genomic_DNA"/>
</dbReference>
<accession>A0AA42W486</accession>
<gene>
    <name evidence="1" type="ORF">N5J23_15955</name>
</gene>
<evidence type="ECO:0008006" key="3">
    <source>
        <dbReference type="Google" id="ProtNLM"/>
    </source>
</evidence>
<dbReference type="Proteomes" id="UP001161294">
    <property type="component" value="Unassembled WGS sequence"/>
</dbReference>
<evidence type="ECO:0000313" key="2">
    <source>
        <dbReference type="Proteomes" id="UP001161294"/>
    </source>
</evidence>
<proteinExistence type="predicted"/>
<name>A0AA42W486_9BURK</name>
<dbReference type="InterPro" id="IPR029058">
    <property type="entry name" value="AB_hydrolase_fold"/>
</dbReference>
<dbReference type="AlphaFoldDB" id="A0AA42W486"/>
<dbReference type="SUPFAM" id="SSF53474">
    <property type="entry name" value="alpha/beta-Hydrolases"/>
    <property type="match status" value="1"/>
</dbReference>
<dbReference type="Gene3D" id="3.40.50.1820">
    <property type="entry name" value="alpha/beta hydrolase"/>
    <property type="match status" value="1"/>
</dbReference>
<dbReference type="RefSeq" id="WP_279851526.1">
    <property type="nucleotide sequence ID" value="NZ_JAOCIA010000042.1"/>
</dbReference>
<organism evidence="1 2">
    <name type="scientific">Comamonas aquatica</name>
    <dbReference type="NCBI Taxonomy" id="225991"/>
    <lineage>
        <taxon>Bacteria</taxon>
        <taxon>Pseudomonadati</taxon>
        <taxon>Pseudomonadota</taxon>
        <taxon>Betaproteobacteria</taxon>
        <taxon>Burkholderiales</taxon>
        <taxon>Comamonadaceae</taxon>
        <taxon>Comamonas</taxon>
    </lineage>
</organism>
<sequence length="354" mass="40400">MTTHGQNQYSQSLWYLRASLLRWVAVLIRLWPAINQQFNKSETVMRINKSVLWSFFGLALVQSLGISGAHAQQSRQVPAYDQAQVRTVLDRSVFYLPLFGAVYRDKFTALIPNHPTVRGLVIHNHGCGGMWGWETTLAQFYYREGFAVITPEFVTREGNKLGCPGGSTEEMLRQAGARAREGVYTAVNPARLDARGDDIAEVIRWFKTFSNLPIILSGHSEGCRTTYHWDRADPQIVGGVCHKQSVNRQYEHLWKWDTRLPMWSSIEDEDPWAGGSKQYPAVGFAEKFKDHPENLTEFRYPGNSHNPLVRHGEARSLGDWLNNRVTKPLQKEQNGFNYEDVLPAVQDAVNRHSR</sequence>
<reference evidence="1" key="1">
    <citation type="submission" date="2022-09" db="EMBL/GenBank/DDBJ databases">
        <title>Intensive care unit water sources are persistently colonized with multi-drug resistant bacteria and are the site of extensive horizontal gene transfer of antibiotic resistance genes.</title>
        <authorList>
            <person name="Diorio-Toth L."/>
        </authorList>
    </citation>
    <scope>NUCLEOTIDE SEQUENCE</scope>
    <source>
        <strain evidence="1">GD03686</strain>
    </source>
</reference>
<protein>
    <recommendedName>
        <fullName evidence="3">Dienelactone hydrolase domain-containing protein</fullName>
    </recommendedName>
</protein>
<comment type="caution">
    <text evidence="1">The sequence shown here is derived from an EMBL/GenBank/DDBJ whole genome shotgun (WGS) entry which is preliminary data.</text>
</comment>